<keyword evidence="5" id="KW-0256">Endoplasmic reticulum</keyword>
<comment type="caution">
    <text evidence="9">The sequence shown here is derived from an EMBL/GenBank/DDBJ whole genome shotgun (WGS) entry which is preliminary data.</text>
</comment>
<proteinExistence type="inferred from homology"/>
<protein>
    <recommendedName>
        <fullName evidence="3">ER membrane protein complex subunit 6</fullName>
    </recommendedName>
</protein>
<sequence length="141" mass="15858">MRYYHKLYGNLTHVAAINQFTSVKRASPMVVSKGKDGKLERHFLSQENMQNNLKAVYFCRIFMSIVAGVVSGILGLTNIPGFIIYFLFMGLTSGGLVLKSFGSPAAYFHSWNKITFDGCTAGLTCYVLFWTLFYDIVHIYG</sequence>
<evidence type="ECO:0000313" key="10">
    <source>
        <dbReference type="Proteomes" id="UP001190700"/>
    </source>
</evidence>
<dbReference type="InterPro" id="IPR029008">
    <property type="entry name" value="EMC6-like"/>
</dbReference>
<keyword evidence="10" id="KW-1185">Reference proteome</keyword>
<keyword evidence="4 8" id="KW-0812">Transmembrane</keyword>
<keyword evidence="6 8" id="KW-1133">Transmembrane helix</keyword>
<dbReference type="GO" id="GO:0034975">
    <property type="term" value="P:protein folding in endoplasmic reticulum"/>
    <property type="evidence" value="ECO:0007669"/>
    <property type="project" value="TreeGrafter"/>
</dbReference>
<reference evidence="9 10" key="1">
    <citation type="journal article" date="2015" name="Genome Biol. Evol.">
        <title>Comparative Genomics of a Bacterivorous Green Alga Reveals Evolutionary Causalities and Consequences of Phago-Mixotrophic Mode of Nutrition.</title>
        <authorList>
            <person name="Burns J.A."/>
            <person name="Paasch A."/>
            <person name="Narechania A."/>
            <person name="Kim E."/>
        </authorList>
    </citation>
    <scope>NUCLEOTIDE SEQUENCE [LARGE SCALE GENOMIC DNA]</scope>
    <source>
        <strain evidence="9 10">PLY_AMNH</strain>
    </source>
</reference>
<evidence type="ECO:0000256" key="2">
    <source>
        <dbReference type="ARBA" id="ARBA00009436"/>
    </source>
</evidence>
<feature type="transmembrane region" description="Helical" evidence="8">
    <location>
        <begin position="82"/>
        <end position="102"/>
    </location>
</feature>
<dbReference type="Pfam" id="PF07019">
    <property type="entry name" value="EMC6"/>
    <property type="match status" value="1"/>
</dbReference>
<evidence type="ECO:0000256" key="8">
    <source>
        <dbReference type="SAM" id="Phobius"/>
    </source>
</evidence>
<dbReference type="PANTHER" id="PTHR20994:SF0">
    <property type="entry name" value="ER MEMBRANE PROTEIN COMPLEX SUBUNIT 6"/>
    <property type="match status" value="1"/>
</dbReference>
<evidence type="ECO:0000256" key="6">
    <source>
        <dbReference type="ARBA" id="ARBA00022989"/>
    </source>
</evidence>
<feature type="transmembrane region" description="Helical" evidence="8">
    <location>
        <begin position="114"/>
        <end position="133"/>
    </location>
</feature>
<dbReference type="Proteomes" id="UP001190700">
    <property type="component" value="Unassembled WGS sequence"/>
</dbReference>
<evidence type="ECO:0000313" key="9">
    <source>
        <dbReference type="EMBL" id="KAK3286960.1"/>
    </source>
</evidence>
<dbReference type="GO" id="GO:0000045">
    <property type="term" value="P:autophagosome assembly"/>
    <property type="evidence" value="ECO:0007669"/>
    <property type="project" value="TreeGrafter"/>
</dbReference>
<dbReference type="AlphaFoldDB" id="A0AAE0GYZ1"/>
<evidence type="ECO:0000256" key="3">
    <source>
        <dbReference type="ARBA" id="ARBA00020827"/>
    </source>
</evidence>
<dbReference type="GO" id="GO:0072546">
    <property type="term" value="C:EMC complex"/>
    <property type="evidence" value="ECO:0007669"/>
    <property type="project" value="InterPro"/>
</dbReference>
<accession>A0AAE0GYZ1</accession>
<dbReference type="EMBL" id="LGRX02001065">
    <property type="protein sequence ID" value="KAK3286960.1"/>
    <property type="molecule type" value="Genomic_DNA"/>
</dbReference>
<feature type="transmembrane region" description="Helical" evidence="8">
    <location>
        <begin position="55"/>
        <end position="76"/>
    </location>
</feature>
<organism evidence="9 10">
    <name type="scientific">Cymbomonas tetramitiformis</name>
    <dbReference type="NCBI Taxonomy" id="36881"/>
    <lineage>
        <taxon>Eukaryota</taxon>
        <taxon>Viridiplantae</taxon>
        <taxon>Chlorophyta</taxon>
        <taxon>Pyramimonadophyceae</taxon>
        <taxon>Pyramimonadales</taxon>
        <taxon>Pyramimonadaceae</taxon>
        <taxon>Cymbomonas</taxon>
    </lineage>
</organism>
<comment type="similarity">
    <text evidence="2">Belongs to the EMC6 family.</text>
</comment>
<dbReference type="InterPro" id="IPR008504">
    <property type="entry name" value="Emc6"/>
</dbReference>
<evidence type="ECO:0000256" key="5">
    <source>
        <dbReference type="ARBA" id="ARBA00022824"/>
    </source>
</evidence>
<evidence type="ECO:0000256" key="4">
    <source>
        <dbReference type="ARBA" id="ARBA00022692"/>
    </source>
</evidence>
<evidence type="ECO:0000256" key="1">
    <source>
        <dbReference type="ARBA" id="ARBA00004477"/>
    </source>
</evidence>
<comment type="subcellular location">
    <subcellularLocation>
        <location evidence="1">Endoplasmic reticulum membrane</location>
        <topology evidence="1">Multi-pass membrane protein</topology>
    </subcellularLocation>
</comment>
<dbReference type="PANTHER" id="PTHR20994">
    <property type="entry name" value="ER MEMBRANE PROTEIN COMPLEX SUBUNIT 6"/>
    <property type="match status" value="1"/>
</dbReference>
<gene>
    <name evidence="9" type="ORF">CYMTET_5508</name>
</gene>
<name>A0AAE0GYZ1_9CHLO</name>
<keyword evidence="7 8" id="KW-0472">Membrane</keyword>
<evidence type="ECO:0000256" key="7">
    <source>
        <dbReference type="ARBA" id="ARBA00023136"/>
    </source>
</evidence>